<dbReference type="GO" id="GO:0008800">
    <property type="term" value="F:beta-lactamase activity"/>
    <property type="evidence" value="ECO:0007669"/>
    <property type="project" value="InterPro"/>
</dbReference>
<keyword evidence="2" id="KW-0378">Hydrolase</keyword>
<dbReference type="Gene3D" id="3.40.710.10">
    <property type="entry name" value="DD-peptidase/beta-lactamase superfamily"/>
    <property type="match status" value="1"/>
</dbReference>
<feature type="domain" description="Beta-lactamase class A catalytic" evidence="1">
    <location>
        <begin position="47"/>
        <end position="134"/>
    </location>
</feature>
<dbReference type="SUPFAM" id="SSF56601">
    <property type="entry name" value="beta-lactamase/transpeptidase-like"/>
    <property type="match status" value="1"/>
</dbReference>
<evidence type="ECO:0000313" key="3">
    <source>
        <dbReference type="Proteomes" id="UP001288944"/>
    </source>
</evidence>
<dbReference type="PANTHER" id="PTHR35333:SF3">
    <property type="entry name" value="BETA-LACTAMASE-TYPE TRANSPEPTIDASE FOLD CONTAINING PROTEIN"/>
    <property type="match status" value="1"/>
</dbReference>
<reference evidence="2" key="1">
    <citation type="submission" date="2019-11" db="EMBL/GenBank/DDBJ databases">
        <title>Characterization of Clostridium perfringens isolates from swine manure treated agricultural soils.</title>
        <authorList>
            <person name="Wushke S.T."/>
        </authorList>
    </citation>
    <scope>NUCLEOTIDE SEQUENCE</scope>
    <source>
        <strain evidence="2">X62</strain>
    </source>
</reference>
<accession>A0AAW9KAL7</accession>
<feature type="non-terminal residue" evidence="2">
    <location>
        <position position="136"/>
    </location>
</feature>
<name>A0AAW9KAL7_CLOPF</name>
<keyword evidence="2" id="KW-0645">Protease</keyword>
<dbReference type="GO" id="GO:0046677">
    <property type="term" value="P:response to antibiotic"/>
    <property type="evidence" value="ECO:0007669"/>
    <property type="project" value="InterPro"/>
</dbReference>
<dbReference type="EMBL" id="WNUR01001561">
    <property type="protein sequence ID" value="MDZ7543735.1"/>
    <property type="molecule type" value="Genomic_DNA"/>
</dbReference>
<dbReference type="Pfam" id="PF13354">
    <property type="entry name" value="Beta-lactamase2"/>
    <property type="match status" value="1"/>
</dbReference>
<dbReference type="InterPro" id="IPR000871">
    <property type="entry name" value="Beta-lactam_class-A"/>
</dbReference>
<dbReference type="Proteomes" id="UP001288944">
    <property type="component" value="Unassembled WGS sequence"/>
</dbReference>
<organism evidence="2 3">
    <name type="scientific">Clostridium perfringens</name>
    <dbReference type="NCBI Taxonomy" id="1502"/>
    <lineage>
        <taxon>Bacteria</taxon>
        <taxon>Bacillati</taxon>
        <taxon>Bacillota</taxon>
        <taxon>Clostridia</taxon>
        <taxon>Eubacteriales</taxon>
        <taxon>Clostridiaceae</taxon>
        <taxon>Clostridium</taxon>
    </lineage>
</organism>
<sequence length="136" mass="15191">MLSGILLVCIAVVWFLVTNLTSTNTDYVVDYINKNPDKVSLSIKYNDDTLVDYNADRVMPLASAAHVLVAIEYAEQASEGIISSDEYVKISDLNRYYIPKFDGGAQEAWIKSMRSNNLVKDEAISLEEVAKGMILY</sequence>
<dbReference type="InterPro" id="IPR045155">
    <property type="entry name" value="Beta-lactam_cat"/>
</dbReference>
<dbReference type="GO" id="GO:0030655">
    <property type="term" value="P:beta-lactam antibiotic catabolic process"/>
    <property type="evidence" value="ECO:0007669"/>
    <property type="project" value="InterPro"/>
</dbReference>
<dbReference type="InterPro" id="IPR012338">
    <property type="entry name" value="Beta-lactam/transpept-like"/>
</dbReference>
<proteinExistence type="predicted"/>
<dbReference type="PANTHER" id="PTHR35333">
    <property type="entry name" value="BETA-LACTAMASE"/>
    <property type="match status" value="1"/>
</dbReference>
<comment type="caution">
    <text evidence="2">The sequence shown here is derived from an EMBL/GenBank/DDBJ whole genome shotgun (WGS) entry which is preliminary data.</text>
</comment>
<keyword evidence="2" id="KW-0121">Carboxypeptidase</keyword>
<gene>
    <name evidence="2" type="ORF">GNF83_21730</name>
</gene>
<evidence type="ECO:0000259" key="1">
    <source>
        <dbReference type="Pfam" id="PF13354"/>
    </source>
</evidence>
<evidence type="ECO:0000313" key="2">
    <source>
        <dbReference type="EMBL" id="MDZ7543735.1"/>
    </source>
</evidence>
<protein>
    <submittedName>
        <fullName evidence="2">D-alanyl-D-alanine carboxypeptidase</fullName>
    </submittedName>
</protein>
<dbReference type="GO" id="GO:0004180">
    <property type="term" value="F:carboxypeptidase activity"/>
    <property type="evidence" value="ECO:0007669"/>
    <property type="project" value="UniProtKB-KW"/>
</dbReference>
<dbReference type="AlphaFoldDB" id="A0AAW9KAL7"/>